<protein>
    <submittedName>
        <fullName evidence="2">Uncharacterized protein</fullName>
    </submittedName>
</protein>
<sequence>MGPNKNDIWFTKFESQYQLLMSIHYIMVVVNITVGRMIHGRTLRFQVLYEPRCGFVNWSTYNQRLDPGIRLLSRRAFYTELCSEPCLLNRCDSLPTGNSGIRVST</sequence>
<evidence type="ECO:0000256" key="1">
    <source>
        <dbReference type="SAM" id="Phobius"/>
    </source>
</evidence>
<keyword evidence="3" id="KW-1185">Reference proteome</keyword>
<keyword evidence="1" id="KW-1133">Transmembrane helix</keyword>
<feature type="transmembrane region" description="Helical" evidence="1">
    <location>
        <begin position="15"/>
        <end position="34"/>
    </location>
</feature>
<gene>
    <name evidence="2" type="ORF">DdX_17527</name>
</gene>
<evidence type="ECO:0000313" key="3">
    <source>
        <dbReference type="Proteomes" id="UP001201812"/>
    </source>
</evidence>
<dbReference type="Proteomes" id="UP001201812">
    <property type="component" value="Unassembled WGS sequence"/>
</dbReference>
<dbReference type="EMBL" id="JAKKPZ010000192">
    <property type="protein sequence ID" value="KAI1699097.1"/>
    <property type="molecule type" value="Genomic_DNA"/>
</dbReference>
<accession>A0AAD4QVQ3</accession>
<name>A0AAD4QVQ3_9BILA</name>
<comment type="caution">
    <text evidence="2">The sequence shown here is derived from an EMBL/GenBank/DDBJ whole genome shotgun (WGS) entry which is preliminary data.</text>
</comment>
<dbReference type="AlphaFoldDB" id="A0AAD4QVQ3"/>
<organism evidence="2 3">
    <name type="scientific">Ditylenchus destructor</name>
    <dbReference type="NCBI Taxonomy" id="166010"/>
    <lineage>
        <taxon>Eukaryota</taxon>
        <taxon>Metazoa</taxon>
        <taxon>Ecdysozoa</taxon>
        <taxon>Nematoda</taxon>
        <taxon>Chromadorea</taxon>
        <taxon>Rhabditida</taxon>
        <taxon>Tylenchina</taxon>
        <taxon>Tylenchomorpha</taxon>
        <taxon>Sphaerularioidea</taxon>
        <taxon>Anguinidae</taxon>
        <taxon>Anguininae</taxon>
        <taxon>Ditylenchus</taxon>
    </lineage>
</organism>
<keyword evidence="1" id="KW-0812">Transmembrane</keyword>
<proteinExistence type="predicted"/>
<evidence type="ECO:0000313" key="2">
    <source>
        <dbReference type="EMBL" id="KAI1699097.1"/>
    </source>
</evidence>
<reference evidence="2" key="1">
    <citation type="submission" date="2022-01" db="EMBL/GenBank/DDBJ databases">
        <title>Genome Sequence Resource for Two Populations of Ditylenchus destructor, the Migratory Endoparasitic Phytonematode.</title>
        <authorList>
            <person name="Zhang H."/>
            <person name="Lin R."/>
            <person name="Xie B."/>
        </authorList>
    </citation>
    <scope>NUCLEOTIDE SEQUENCE</scope>
    <source>
        <strain evidence="2">BazhouSP</strain>
    </source>
</reference>
<keyword evidence="1" id="KW-0472">Membrane</keyword>